<keyword evidence="3" id="KW-0336">GPI-anchor</keyword>
<sequence length="274" mass="29517">MMQCSSMLALCLTISLSWMVVAQVTSPNQAAAAMLWPPDRRWGAAVDNTEPCGSAQSVWNRTDFPLTNGRIAMAMQDDAYNVTISISYLANPTANNDFEEVLNPERDSELTEFDPGHQCFDVPDAPSGTVAGQSATIQLNYISDFDNDGNKTFYACSDVTYVAVQSFNATRLSGVCFDTDFDPGDPLVHPSITASPTTLPSAEQSDKKSGLSGGAIAGIVVGVVVGGGALLIGAFLLYRRRGQRMRRDEAVNVRMNELTSPTKRLDESGSERQV</sequence>
<dbReference type="Proteomes" id="UP000799437">
    <property type="component" value="Unassembled WGS sequence"/>
</dbReference>
<comment type="subcellular location">
    <subcellularLocation>
        <location evidence="1">Cell membrane</location>
        <topology evidence="1">Lipid-anchor</topology>
        <topology evidence="1">GPI-anchor</topology>
    </subcellularLocation>
</comment>
<feature type="region of interest" description="Disordered" evidence="8">
    <location>
        <begin position="187"/>
        <end position="207"/>
    </location>
</feature>
<dbReference type="Pfam" id="PF20238">
    <property type="entry name" value="BIM1-like_dom"/>
    <property type="match status" value="1"/>
</dbReference>
<evidence type="ECO:0000256" key="4">
    <source>
        <dbReference type="ARBA" id="ARBA00022729"/>
    </source>
</evidence>
<dbReference type="PANTHER" id="PTHR34992">
    <property type="entry name" value="HYPHAL ANASTAMOSIS-7 PROTEIN"/>
    <property type="match status" value="1"/>
</dbReference>
<dbReference type="GO" id="GO:0005886">
    <property type="term" value="C:plasma membrane"/>
    <property type="evidence" value="ECO:0007669"/>
    <property type="project" value="UniProtKB-SubCell"/>
</dbReference>
<reference evidence="12" key="1">
    <citation type="journal article" date="2020" name="Stud. Mycol.">
        <title>101 Dothideomycetes genomes: a test case for predicting lifestyles and emergence of pathogens.</title>
        <authorList>
            <person name="Haridas S."/>
            <person name="Albert R."/>
            <person name="Binder M."/>
            <person name="Bloem J."/>
            <person name="Labutti K."/>
            <person name="Salamov A."/>
            <person name="Andreopoulos B."/>
            <person name="Baker S."/>
            <person name="Barry K."/>
            <person name="Bills G."/>
            <person name="Bluhm B."/>
            <person name="Cannon C."/>
            <person name="Castanera R."/>
            <person name="Culley D."/>
            <person name="Daum C."/>
            <person name="Ezra D."/>
            <person name="Gonzalez J."/>
            <person name="Henrissat B."/>
            <person name="Kuo A."/>
            <person name="Liang C."/>
            <person name="Lipzen A."/>
            <person name="Lutzoni F."/>
            <person name="Magnuson J."/>
            <person name="Mondo S."/>
            <person name="Nolan M."/>
            <person name="Ohm R."/>
            <person name="Pangilinan J."/>
            <person name="Park H.-J."/>
            <person name="Ramirez L."/>
            <person name="Alfaro M."/>
            <person name="Sun H."/>
            <person name="Tritt A."/>
            <person name="Yoshinaga Y."/>
            <person name="Zwiers L.-H."/>
            <person name="Turgeon B."/>
            <person name="Goodwin S."/>
            <person name="Spatafora J."/>
            <person name="Crous P."/>
            <person name="Grigoriev I."/>
        </authorList>
    </citation>
    <scope>NUCLEOTIDE SEQUENCE</scope>
    <source>
        <strain evidence="12">CBS 121739</strain>
    </source>
</reference>
<dbReference type="CDD" id="cd21176">
    <property type="entry name" value="LPMO_auxiliary-like"/>
    <property type="match status" value="1"/>
</dbReference>
<evidence type="ECO:0000256" key="2">
    <source>
        <dbReference type="ARBA" id="ARBA00022475"/>
    </source>
</evidence>
<keyword evidence="4 10" id="KW-0732">Signal</keyword>
<evidence type="ECO:0000313" key="12">
    <source>
        <dbReference type="EMBL" id="KAF2762226.1"/>
    </source>
</evidence>
<protein>
    <recommendedName>
        <fullName evidence="11">Copper acquisition factor BIM1-like domain-containing protein</fullName>
    </recommendedName>
</protein>
<keyword evidence="9" id="KW-1133">Transmembrane helix</keyword>
<evidence type="ECO:0000259" key="11">
    <source>
        <dbReference type="Pfam" id="PF20238"/>
    </source>
</evidence>
<evidence type="ECO:0000256" key="5">
    <source>
        <dbReference type="ARBA" id="ARBA00023136"/>
    </source>
</evidence>
<dbReference type="GO" id="GO:0098552">
    <property type="term" value="C:side of membrane"/>
    <property type="evidence" value="ECO:0007669"/>
    <property type="project" value="UniProtKB-KW"/>
</dbReference>
<dbReference type="InterPro" id="IPR046530">
    <property type="entry name" value="BIM1-like_dom"/>
</dbReference>
<keyword evidence="7" id="KW-0449">Lipoprotein</keyword>
<feature type="signal peptide" evidence="10">
    <location>
        <begin position="1"/>
        <end position="22"/>
    </location>
</feature>
<keyword evidence="9" id="KW-0812">Transmembrane</keyword>
<dbReference type="OrthoDB" id="2587363at2759"/>
<evidence type="ECO:0000256" key="7">
    <source>
        <dbReference type="ARBA" id="ARBA00023288"/>
    </source>
</evidence>
<evidence type="ECO:0000256" key="6">
    <source>
        <dbReference type="ARBA" id="ARBA00023180"/>
    </source>
</evidence>
<dbReference type="GeneID" id="54490307"/>
<keyword evidence="2" id="KW-1003">Cell membrane</keyword>
<dbReference type="InterPro" id="IPR046936">
    <property type="entry name" value="BIM1-like"/>
</dbReference>
<dbReference type="AlphaFoldDB" id="A0A6A6WJ90"/>
<feature type="chain" id="PRO_5025328269" description="Copper acquisition factor BIM1-like domain-containing protein" evidence="10">
    <location>
        <begin position="23"/>
        <end position="274"/>
    </location>
</feature>
<evidence type="ECO:0000256" key="8">
    <source>
        <dbReference type="SAM" id="MobiDB-lite"/>
    </source>
</evidence>
<organism evidence="12 13">
    <name type="scientific">Pseudovirgaria hyperparasitica</name>
    <dbReference type="NCBI Taxonomy" id="470096"/>
    <lineage>
        <taxon>Eukaryota</taxon>
        <taxon>Fungi</taxon>
        <taxon>Dikarya</taxon>
        <taxon>Ascomycota</taxon>
        <taxon>Pezizomycotina</taxon>
        <taxon>Dothideomycetes</taxon>
        <taxon>Dothideomycetes incertae sedis</taxon>
        <taxon>Acrospermales</taxon>
        <taxon>Acrospermaceae</taxon>
        <taxon>Pseudovirgaria</taxon>
    </lineage>
</organism>
<dbReference type="EMBL" id="ML996566">
    <property type="protein sequence ID" value="KAF2762226.1"/>
    <property type="molecule type" value="Genomic_DNA"/>
</dbReference>
<evidence type="ECO:0000256" key="1">
    <source>
        <dbReference type="ARBA" id="ARBA00004609"/>
    </source>
</evidence>
<feature type="transmembrane region" description="Helical" evidence="9">
    <location>
        <begin position="215"/>
        <end position="238"/>
    </location>
</feature>
<gene>
    <name evidence="12" type="ORF">EJ05DRAFT_535477</name>
</gene>
<dbReference type="RefSeq" id="XP_033604677.1">
    <property type="nucleotide sequence ID" value="XM_033749253.1"/>
</dbReference>
<evidence type="ECO:0000256" key="10">
    <source>
        <dbReference type="SAM" id="SignalP"/>
    </source>
</evidence>
<keyword evidence="5 9" id="KW-0472">Membrane</keyword>
<accession>A0A6A6WJ90</accession>
<name>A0A6A6WJ90_9PEZI</name>
<evidence type="ECO:0000256" key="3">
    <source>
        <dbReference type="ARBA" id="ARBA00022622"/>
    </source>
</evidence>
<evidence type="ECO:0000313" key="13">
    <source>
        <dbReference type="Proteomes" id="UP000799437"/>
    </source>
</evidence>
<feature type="domain" description="Copper acquisition factor BIM1-like" evidence="11">
    <location>
        <begin position="29"/>
        <end position="178"/>
    </location>
</feature>
<keyword evidence="6" id="KW-0325">Glycoprotein</keyword>
<feature type="compositionally biased region" description="Polar residues" evidence="8">
    <location>
        <begin position="192"/>
        <end position="203"/>
    </location>
</feature>
<evidence type="ECO:0000256" key="9">
    <source>
        <dbReference type="SAM" id="Phobius"/>
    </source>
</evidence>
<proteinExistence type="predicted"/>
<dbReference type="PANTHER" id="PTHR34992:SF5">
    <property type="entry name" value="ANCHORED PROTEIN, PUTATIVE (AFU_ORTHOLOGUE AFUA_6G02800)-RELATED"/>
    <property type="match status" value="1"/>
</dbReference>
<keyword evidence="13" id="KW-1185">Reference proteome</keyword>